<keyword evidence="17" id="KW-1185">Reference proteome</keyword>
<comment type="function">
    <text evidence="13">Required for the formation of a threonylcarbamoyl group on adenosine at position 37 (t(6)A37) in tRNAs that read codons beginning with adenine.</text>
</comment>
<dbReference type="GO" id="GO:0006450">
    <property type="term" value="P:regulation of translational fidelity"/>
    <property type="evidence" value="ECO:0007669"/>
    <property type="project" value="TreeGrafter"/>
</dbReference>
<keyword evidence="7 13" id="KW-0819">tRNA processing</keyword>
<organism evidence="16 17">
    <name type="scientific">Roseovarius azorensis</name>
    <dbReference type="NCBI Taxonomy" id="1287727"/>
    <lineage>
        <taxon>Bacteria</taxon>
        <taxon>Pseudomonadati</taxon>
        <taxon>Pseudomonadota</taxon>
        <taxon>Alphaproteobacteria</taxon>
        <taxon>Rhodobacterales</taxon>
        <taxon>Roseobacteraceae</taxon>
        <taxon>Roseovarius</taxon>
    </lineage>
</organism>
<dbReference type="GO" id="GO:0005737">
    <property type="term" value="C:cytoplasm"/>
    <property type="evidence" value="ECO:0007669"/>
    <property type="project" value="UniProtKB-SubCell"/>
</dbReference>
<feature type="binding site" evidence="14">
    <location>
        <position position="72"/>
    </location>
    <ligand>
        <name>L-threonine</name>
        <dbReference type="ChEBI" id="CHEBI:57926"/>
    </ligand>
</feature>
<dbReference type="FunFam" id="3.90.870.10:FF:000009">
    <property type="entry name" value="Threonylcarbamoyl-AMP synthase, putative"/>
    <property type="match status" value="1"/>
</dbReference>
<dbReference type="InterPro" id="IPR010923">
    <property type="entry name" value="T(6)A37_SUA5"/>
</dbReference>
<comment type="subcellular location">
    <subcellularLocation>
        <location evidence="1 13">Cytoplasm</location>
    </subcellularLocation>
</comment>
<evidence type="ECO:0000259" key="15">
    <source>
        <dbReference type="PROSITE" id="PS51163"/>
    </source>
</evidence>
<dbReference type="SUPFAM" id="SSF55821">
    <property type="entry name" value="YrdC/RibB"/>
    <property type="match status" value="1"/>
</dbReference>
<feature type="binding site" evidence="14">
    <location>
        <position position="189"/>
    </location>
    <ligand>
        <name>ATP</name>
        <dbReference type="ChEBI" id="CHEBI:30616"/>
    </ligand>
</feature>
<feature type="binding site" evidence="14">
    <location>
        <position position="104"/>
    </location>
    <ligand>
        <name>L-threonine</name>
        <dbReference type="ChEBI" id="CHEBI:57926"/>
    </ligand>
</feature>
<evidence type="ECO:0000256" key="11">
    <source>
        <dbReference type="ARBA" id="ARBA00029774"/>
    </source>
</evidence>
<dbReference type="EC" id="2.7.7.87" evidence="3 13"/>
<dbReference type="InterPro" id="IPR006070">
    <property type="entry name" value="Sua5-like_dom"/>
</dbReference>
<evidence type="ECO:0000256" key="13">
    <source>
        <dbReference type="PIRNR" id="PIRNR004930"/>
    </source>
</evidence>
<dbReference type="InterPro" id="IPR038385">
    <property type="entry name" value="Sua5/YwlC_C"/>
</dbReference>
<evidence type="ECO:0000256" key="9">
    <source>
        <dbReference type="ARBA" id="ARBA00022741"/>
    </source>
</evidence>
<feature type="binding site" evidence="14">
    <location>
        <position position="155"/>
    </location>
    <ligand>
        <name>ATP</name>
        <dbReference type="ChEBI" id="CHEBI:30616"/>
    </ligand>
</feature>
<keyword evidence="5 13" id="KW-0963">Cytoplasm</keyword>
<evidence type="ECO:0000313" key="17">
    <source>
        <dbReference type="Proteomes" id="UP000199582"/>
    </source>
</evidence>
<name>A0A1H7H2G6_9RHOB</name>
<keyword evidence="10 13" id="KW-0067">ATP-binding</keyword>
<dbReference type="GO" id="GO:0003725">
    <property type="term" value="F:double-stranded RNA binding"/>
    <property type="evidence" value="ECO:0007669"/>
    <property type="project" value="UniProtKB-UniRule"/>
</dbReference>
<evidence type="ECO:0000256" key="14">
    <source>
        <dbReference type="PIRSR" id="PIRSR004930-1"/>
    </source>
</evidence>
<accession>A0A1H7H2G6</accession>
<dbReference type="EMBL" id="FOAG01000001">
    <property type="protein sequence ID" value="SEK44489.1"/>
    <property type="molecule type" value="Genomic_DNA"/>
</dbReference>
<protein>
    <recommendedName>
        <fullName evidence="4 13">Threonylcarbamoyl-AMP synthase</fullName>
        <shortName evidence="13">TC-AMP synthase</shortName>
        <ecNumber evidence="3 13">2.7.7.87</ecNumber>
    </recommendedName>
    <alternativeName>
        <fullName evidence="11 13">L-threonylcarbamoyladenylate synthase</fullName>
    </alternativeName>
</protein>
<dbReference type="Gene3D" id="3.90.870.10">
    <property type="entry name" value="DHBP synthase"/>
    <property type="match status" value="1"/>
</dbReference>
<evidence type="ECO:0000256" key="4">
    <source>
        <dbReference type="ARBA" id="ARBA00015492"/>
    </source>
</evidence>
<dbReference type="PANTHER" id="PTHR17490">
    <property type="entry name" value="SUA5"/>
    <property type="match status" value="1"/>
</dbReference>
<dbReference type="GO" id="GO:0000049">
    <property type="term" value="F:tRNA binding"/>
    <property type="evidence" value="ECO:0007669"/>
    <property type="project" value="TreeGrafter"/>
</dbReference>
<dbReference type="PANTHER" id="PTHR17490:SF16">
    <property type="entry name" value="THREONYLCARBAMOYL-AMP SYNTHASE"/>
    <property type="match status" value="1"/>
</dbReference>
<dbReference type="Pfam" id="PF03481">
    <property type="entry name" value="Sua5_C"/>
    <property type="match status" value="1"/>
</dbReference>
<dbReference type="InterPro" id="IPR005145">
    <property type="entry name" value="Sua5_C"/>
</dbReference>
<evidence type="ECO:0000256" key="8">
    <source>
        <dbReference type="ARBA" id="ARBA00022695"/>
    </source>
</evidence>
<dbReference type="NCBIfam" id="TIGR00057">
    <property type="entry name" value="L-threonylcarbamoyladenylate synthase"/>
    <property type="match status" value="1"/>
</dbReference>
<keyword evidence="8 13" id="KW-0548">Nucleotidyltransferase</keyword>
<dbReference type="PROSITE" id="PS51163">
    <property type="entry name" value="YRDC"/>
    <property type="match status" value="1"/>
</dbReference>
<dbReference type="STRING" id="1287727.SAMN05443999_101443"/>
<evidence type="ECO:0000256" key="1">
    <source>
        <dbReference type="ARBA" id="ARBA00004496"/>
    </source>
</evidence>
<comment type="similarity">
    <text evidence="2 13">Belongs to the SUA5 family.</text>
</comment>
<dbReference type="GO" id="GO:0061710">
    <property type="term" value="F:L-threonylcarbamoyladenylate synthase"/>
    <property type="evidence" value="ECO:0007669"/>
    <property type="project" value="UniProtKB-EC"/>
</dbReference>
<reference evidence="16 17" key="1">
    <citation type="submission" date="2016-10" db="EMBL/GenBank/DDBJ databases">
        <authorList>
            <person name="de Groot N.N."/>
        </authorList>
    </citation>
    <scope>NUCLEOTIDE SEQUENCE [LARGE SCALE GENOMIC DNA]</scope>
    <source>
        <strain evidence="16 17">DSM 100674</strain>
    </source>
</reference>
<feature type="binding site" evidence="14">
    <location>
        <position position="179"/>
    </location>
    <ligand>
        <name>L-threonine</name>
        <dbReference type="ChEBI" id="CHEBI:57926"/>
    </ligand>
</feature>
<dbReference type="OrthoDB" id="9814580at2"/>
<evidence type="ECO:0000256" key="10">
    <source>
        <dbReference type="ARBA" id="ARBA00022840"/>
    </source>
</evidence>
<evidence type="ECO:0000256" key="5">
    <source>
        <dbReference type="ARBA" id="ARBA00022490"/>
    </source>
</evidence>
<proteinExistence type="inferred from homology"/>
<feature type="binding site" evidence="14">
    <location>
        <position position="219"/>
    </location>
    <ligand>
        <name>L-threonine</name>
        <dbReference type="ChEBI" id="CHEBI:57926"/>
    </ligand>
</feature>
<feature type="binding site" evidence="14">
    <location>
        <position position="232"/>
    </location>
    <ligand>
        <name>ATP</name>
        <dbReference type="ChEBI" id="CHEBI:30616"/>
    </ligand>
</feature>
<evidence type="ECO:0000256" key="7">
    <source>
        <dbReference type="ARBA" id="ARBA00022694"/>
    </source>
</evidence>
<sequence length="353" mass="36179">MLPGRLGTVGWPLYEICSEPERNQSRPAFNSNAASERPVHLQTHSLSPDPAGFARAAAIWRAGGLVAFPTETVYGLGADARNDLAVARIFEAKGRPRFNPLIVHVASAEAARACVEWSHDAEILASAFWPGPLTLVLPLRAGAGLSPLVTAELPTLAIRVPAHPVAQGLLAAFGGPVAAPSANPSGRISPTTAAHVLAGLEGRIDAVVDGGACPVGVESTIVGLADQPVLLRPGGLPAEALEAALRAPLARHGAEDPLSAPGQMQSHYAPGARVRLNATGRREGEVMLGFGAVGGDLNLSAAGDLTEAAANLFGYLHALDAKGAAGIAVAPIPEVGLGRAINDRLRRAAAEKE</sequence>
<dbReference type="GO" id="GO:0008033">
    <property type="term" value="P:tRNA processing"/>
    <property type="evidence" value="ECO:0007669"/>
    <property type="project" value="UniProtKB-KW"/>
</dbReference>
<dbReference type="InterPro" id="IPR017945">
    <property type="entry name" value="DHBP_synth_RibB-like_a/b_dom"/>
</dbReference>
<dbReference type="Gene3D" id="3.40.50.11030">
    <property type="entry name" value="Threonylcarbamoyl-AMP synthase, C-terminal domain"/>
    <property type="match status" value="1"/>
</dbReference>
<feature type="binding site" evidence="14">
    <location>
        <position position="99"/>
    </location>
    <ligand>
        <name>ATP</name>
        <dbReference type="ChEBI" id="CHEBI:30616"/>
    </ligand>
</feature>
<evidence type="ECO:0000313" key="16">
    <source>
        <dbReference type="EMBL" id="SEK44489.1"/>
    </source>
</evidence>
<comment type="catalytic activity">
    <reaction evidence="12 13">
        <text>L-threonine + hydrogencarbonate + ATP = L-threonylcarbamoyladenylate + diphosphate + H2O</text>
        <dbReference type="Rhea" id="RHEA:36407"/>
        <dbReference type="ChEBI" id="CHEBI:15377"/>
        <dbReference type="ChEBI" id="CHEBI:17544"/>
        <dbReference type="ChEBI" id="CHEBI:30616"/>
        <dbReference type="ChEBI" id="CHEBI:33019"/>
        <dbReference type="ChEBI" id="CHEBI:57926"/>
        <dbReference type="ChEBI" id="CHEBI:73682"/>
        <dbReference type="EC" id="2.7.7.87"/>
    </reaction>
</comment>
<evidence type="ECO:0000256" key="6">
    <source>
        <dbReference type="ARBA" id="ARBA00022679"/>
    </source>
</evidence>
<evidence type="ECO:0000256" key="12">
    <source>
        <dbReference type="ARBA" id="ARBA00048366"/>
    </source>
</evidence>
<keyword evidence="6 13" id="KW-0808">Transferase</keyword>
<feature type="binding site" evidence="14">
    <location>
        <position position="181"/>
    </location>
    <ligand>
        <name>ATP</name>
        <dbReference type="ChEBI" id="CHEBI:30616"/>
    </ligand>
</feature>
<dbReference type="PIRSF" id="PIRSF004930">
    <property type="entry name" value="Tln_factor_SUA5"/>
    <property type="match status" value="1"/>
</dbReference>
<evidence type="ECO:0000256" key="2">
    <source>
        <dbReference type="ARBA" id="ARBA00007663"/>
    </source>
</evidence>
<dbReference type="GO" id="GO:0005524">
    <property type="term" value="F:ATP binding"/>
    <property type="evidence" value="ECO:0007669"/>
    <property type="project" value="UniProtKB-UniRule"/>
</dbReference>
<feature type="binding site" evidence="14">
    <location>
        <position position="95"/>
    </location>
    <ligand>
        <name>ATP</name>
        <dbReference type="ChEBI" id="CHEBI:30616"/>
    </ligand>
</feature>
<evidence type="ECO:0000256" key="3">
    <source>
        <dbReference type="ARBA" id="ARBA00012584"/>
    </source>
</evidence>
<keyword evidence="9 13" id="KW-0547">Nucleotide-binding</keyword>
<dbReference type="Proteomes" id="UP000199582">
    <property type="component" value="Unassembled WGS sequence"/>
</dbReference>
<feature type="binding site" evidence="14">
    <location>
        <position position="159"/>
    </location>
    <ligand>
        <name>L-threonine</name>
        <dbReference type="ChEBI" id="CHEBI:57926"/>
    </ligand>
</feature>
<gene>
    <name evidence="16" type="ORF">SAMN05443999_101443</name>
</gene>
<feature type="binding site" evidence="14">
    <location>
        <position position="268"/>
    </location>
    <ligand>
        <name>ATP</name>
        <dbReference type="ChEBI" id="CHEBI:30616"/>
    </ligand>
</feature>
<dbReference type="Pfam" id="PF01300">
    <property type="entry name" value="Sua5_yciO_yrdC"/>
    <property type="match status" value="1"/>
</dbReference>
<dbReference type="InterPro" id="IPR050156">
    <property type="entry name" value="TC-AMP_synthase_SUA5"/>
</dbReference>
<feature type="domain" description="YrdC-like" evidence="15">
    <location>
        <begin position="50"/>
        <end position="236"/>
    </location>
</feature>
<dbReference type="AlphaFoldDB" id="A0A1H7H2G6"/>